<evidence type="ECO:0000313" key="1">
    <source>
        <dbReference type="EMBL" id="WOT03299.1"/>
    </source>
</evidence>
<protein>
    <recommendedName>
        <fullName evidence="3">MarR family transcriptional regulator</fullName>
    </recommendedName>
</protein>
<dbReference type="AlphaFoldDB" id="A0AAF0YTY1"/>
<sequence>MFAVQATYKGKEKRRGETVRRSAAALSTITEGPDFVVEHVDTITAPLPSPEGTVAIIMALLSSDMWAVSLGCGACADEALACAAGAAERGPRSAPVTVATPAHEEIFEEAIAAAFELIAFVLSKRSQQGREATGLMRSGLSQVEAADELGITKQAMSQRLKAAGWDAETAGWELATMLLTQVSRSL</sequence>
<dbReference type="RefSeq" id="WP_016457509.1">
    <property type="nucleotide sequence ID" value="NZ_CAUPGZ010000008.1"/>
</dbReference>
<evidence type="ECO:0008006" key="3">
    <source>
        <dbReference type="Google" id="ProtNLM"/>
    </source>
</evidence>
<proteinExistence type="predicted"/>
<gene>
    <name evidence="1" type="ORF">CYJ47_05975</name>
</gene>
<reference evidence="1" key="2">
    <citation type="submission" date="2023-10" db="EMBL/GenBank/DDBJ databases">
        <authorList>
            <person name="Choi B."/>
        </authorList>
    </citation>
    <scope>NUCLEOTIDE SEQUENCE</scope>
    <source>
        <strain evidence="1">UMB0763</strain>
    </source>
</reference>
<dbReference type="EMBL" id="CP136958">
    <property type="protein sequence ID" value="WOT03299.1"/>
    <property type="molecule type" value="Genomic_DNA"/>
</dbReference>
<dbReference type="KEGG" id="cpyr:CYJ47_05975"/>
<evidence type="ECO:0000313" key="2">
    <source>
        <dbReference type="Proteomes" id="UP000234560"/>
    </source>
</evidence>
<organism evidence="1 2">
    <name type="scientific">Corynebacterium pyruviciproducens</name>
    <dbReference type="NCBI Taxonomy" id="598660"/>
    <lineage>
        <taxon>Bacteria</taxon>
        <taxon>Bacillati</taxon>
        <taxon>Actinomycetota</taxon>
        <taxon>Actinomycetes</taxon>
        <taxon>Mycobacteriales</taxon>
        <taxon>Corynebacteriaceae</taxon>
        <taxon>Corynebacterium</taxon>
    </lineage>
</organism>
<dbReference type="Proteomes" id="UP000234560">
    <property type="component" value="Chromosome"/>
</dbReference>
<reference evidence="1" key="1">
    <citation type="submission" date="2017-12" db="EMBL/GenBank/DDBJ databases">
        <authorList>
            <person name="Thomas-White K."/>
            <person name="Wolfe A.J."/>
        </authorList>
    </citation>
    <scope>NUCLEOTIDE SEQUENCE</scope>
    <source>
        <strain evidence="1">UMB0763</strain>
    </source>
</reference>
<name>A0AAF0YTY1_9CORY</name>
<accession>A0AAF0YTY1</accession>